<feature type="disulfide bond" evidence="7">
    <location>
        <begin position="345"/>
        <end position="355"/>
    </location>
</feature>
<feature type="disulfide bond" evidence="7">
    <location>
        <begin position="246"/>
        <end position="256"/>
    </location>
</feature>
<feature type="domain" description="EGF-like" evidence="8">
    <location>
        <begin position="545"/>
        <end position="576"/>
    </location>
</feature>
<feature type="domain" description="VWFC" evidence="9">
    <location>
        <begin position="733"/>
        <end position="791"/>
    </location>
</feature>
<dbReference type="InterPro" id="IPR007110">
    <property type="entry name" value="Ig-like_dom"/>
</dbReference>
<dbReference type="InterPro" id="IPR003599">
    <property type="entry name" value="Ig_sub"/>
</dbReference>
<feature type="domain" description="Ig-like" evidence="10">
    <location>
        <begin position="1"/>
        <end position="79"/>
    </location>
</feature>
<feature type="domain" description="EGF-like" evidence="8">
    <location>
        <begin position="308"/>
        <end position="339"/>
    </location>
</feature>
<feature type="domain" description="VWFC" evidence="9">
    <location>
        <begin position="1214"/>
        <end position="1274"/>
    </location>
</feature>
<dbReference type="PROSITE" id="PS01208">
    <property type="entry name" value="VWFC_1"/>
    <property type="match status" value="4"/>
</dbReference>
<feature type="domain" description="VWFC" evidence="9">
    <location>
        <begin position="914"/>
        <end position="974"/>
    </location>
</feature>
<dbReference type="InterPro" id="IPR000152">
    <property type="entry name" value="EGF-type_Asp/Asn_hydroxyl_site"/>
</dbReference>
<name>A0A7M7SVG6_STRPU</name>
<evidence type="ECO:0000259" key="8">
    <source>
        <dbReference type="PROSITE" id="PS50026"/>
    </source>
</evidence>
<dbReference type="InterPro" id="IPR052424">
    <property type="entry name" value="Kielin_Chordin-BMP_Reg"/>
</dbReference>
<reference evidence="13" key="1">
    <citation type="submission" date="2015-02" db="EMBL/GenBank/DDBJ databases">
        <title>Genome sequencing for Strongylocentrotus purpuratus.</title>
        <authorList>
            <person name="Murali S."/>
            <person name="Liu Y."/>
            <person name="Vee V."/>
            <person name="English A."/>
            <person name="Wang M."/>
            <person name="Skinner E."/>
            <person name="Han Y."/>
            <person name="Muzny D.M."/>
            <person name="Worley K.C."/>
            <person name="Gibbs R.A."/>
        </authorList>
    </citation>
    <scope>NUCLEOTIDE SEQUENCE</scope>
</reference>
<feature type="domain" description="VWFC" evidence="9">
    <location>
        <begin position="1155"/>
        <end position="1214"/>
    </location>
</feature>
<dbReference type="OrthoDB" id="10045365at2759"/>
<dbReference type="SMART" id="SM00409">
    <property type="entry name" value="IG"/>
    <property type="match status" value="3"/>
</dbReference>
<dbReference type="InterPro" id="IPR013151">
    <property type="entry name" value="Immunoglobulin_dom"/>
</dbReference>
<dbReference type="InterPro" id="IPR036179">
    <property type="entry name" value="Ig-like_dom_sf"/>
</dbReference>
<dbReference type="Pfam" id="PF23334">
    <property type="entry name" value="VWC2L_2nd"/>
    <property type="match status" value="1"/>
</dbReference>
<feature type="domain" description="VWFC" evidence="9">
    <location>
        <begin position="849"/>
        <end position="910"/>
    </location>
</feature>
<feature type="domain" description="VWFC" evidence="9">
    <location>
        <begin position="1472"/>
        <end position="1531"/>
    </location>
</feature>
<reference evidence="12" key="2">
    <citation type="submission" date="2021-01" db="UniProtKB">
        <authorList>
            <consortium name="EnsemblMetazoa"/>
        </authorList>
    </citation>
    <scope>IDENTIFICATION</scope>
</reference>
<feature type="domain" description="VWFC" evidence="9">
    <location>
        <begin position="791"/>
        <end position="848"/>
    </location>
</feature>
<keyword evidence="2" id="KW-0964">Secreted</keyword>
<dbReference type="Pfam" id="PF12662">
    <property type="entry name" value="cEGF"/>
    <property type="match status" value="1"/>
</dbReference>
<dbReference type="GeneID" id="763910"/>
<dbReference type="PANTHER" id="PTHR46698">
    <property type="entry name" value="CROSSVEINLESS 2"/>
    <property type="match status" value="1"/>
</dbReference>
<dbReference type="SMART" id="SM00181">
    <property type="entry name" value="EGF"/>
    <property type="match status" value="13"/>
</dbReference>
<dbReference type="Pfam" id="PF00047">
    <property type="entry name" value="ig"/>
    <property type="match status" value="1"/>
</dbReference>
<feature type="domain" description="EGF-like" evidence="8">
    <location>
        <begin position="114"/>
        <end position="145"/>
    </location>
</feature>
<dbReference type="GO" id="GO:0030513">
    <property type="term" value="P:positive regulation of BMP signaling pathway"/>
    <property type="evidence" value="ECO:0000318"/>
    <property type="project" value="GO_Central"/>
</dbReference>
<feature type="domain" description="VWFC" evidence="9">
    <location>
        <begin position="1342"/>
        <end position="1401"/>
    </location>
</feature>
<organism evidence="12 13">
    <name type="scientific">Strongylocentrotus purpuratus</name>
    <name type="common">Purple sea urchin</name>
    <dbReference type="NCBI Taxonomy" id="7668"/>
    <lineage>
        <taxon>Eukaryota</taxon>
        <taxon>Metazoa</taxon>
        <taxon>Echinodermata</taxon>
        <taxon>Eleutherozoa</taxon>
        <taxon>Echinozoa</taxon>
        <taxon>Echinoidea</taxon>
        <taxon>Euechinoidea</taxon>
        <taxon>Echinacea</taxon>
        <taxon>Camarodonta</taxon>
        <taxon>Echinidea</taxon>
        <taxon>Strongylocentrotidae</taxon>
        <taxon>Strongylocentrotus</taxon>
    </lineage>
</organism>
<feature type="disulfide bond" evidence="7">
    <location>
        <begin position="135"/>
        <end position="144"/>
    </location>
</feature>
<dbReference type="RefSeq" id="XP_030834167.1">
    <property type="nucleotide sequence ID" value="XM_030978307.1"/>
</dbReference>
<dbReference type="KEGG" id="spu:763910"/>
<dbReference type="SUPFAM" id="SSF57603">
    <property type="entry name" value="FnI-like domain"/>
    <property type="match status" value="13"/>
</dbReference>
<feature type="domain" description="VWFC" evidence="9">
    <location>
        <begin position="1403"/>
        <end position="1464"/>
    </location>
</feature>
<dbReference type="SMART" id="SM00215">
    <property type="entry name" value="VWC_out"/>
    <property type="match status" value="8"/>
</dbReference>
<protein>
    <submittedName>
        <fullName evidence="12">Uncharacterized protein</fullName>
    </submittedName>
</protein>
<feature type="domain" description="EGF-like" evidence="8">
    <location>
        <begin position="341"/>
        <end position="372"/>
    </location>
</feature>
<feature type="disulfide bond" evidence="7">
    <location>
        <begin position="395"/>
        <end position="404"/>
    </location>
</feature>
<evidence type="ECO:0000313" key="13">
    <source>
        <dbReference type="Proteomes" id="UP000007110"/>
    </source>
</evidence>
<dbReference type="Gene3D" id="2.10.25.10">
    <property type="entry name" value="Laminin"/>
    <property type="match status" value="7"/>
</dbReference>
<evidence type="ECO:0000256" key="6">
    <source>
        <dbReference type="ARBA" id="ARBA00023157"/>
    </source>
</evidence>
<feature type="domain" description="VWFD" evidence="11">
    <location>
        <begin position="1535"/>
        <end position="1707"/>
    </location>
</feature>
<evidence type="ECO:0000256" key="1">
    <source>
        <dbReference type="ARBA" id="ARBA00004613"/>
    </source>
</evidence>
<accession>A0A7M7SVG6</accession>
<dbReference type="SMART" id="SM00832">
    <property type="entry name" value="C8"/>
    <property type="match status" value="1"/>
</dbReference>
<feature type="domain" description="Ig-like" evidence="10">
    <location>
        <begin position="412"/>
        <end position="503"/>
    </location>
</feature>
<dbReference type="GO" id="GO:0005509">
    <property type="term" value="F:calcium ion binding"/>
    <property type="evidence" value="ECO:0007669"/>
    <property type="project" value="InterPro"/>
</dbReference>
<feature type="disulfide bond" evidence="7">
    <location>
        <begin position="329"/>
        <end position="338"/>
    </location>
</feature>
<proteinExistence type="predicted"/>
<feature type="domain" description="Ig-like" evidence="10">
    <location>
        <begin position="149"/>
        <end position="244"/>
    </location>
</feature>
<dbReference type="SMART" id="SM00214">
    <property type="entry name" value="VWC"/>
    <property type="match status" value="14"/>
</dbReference>
<dbReference type="OMA" id="ENECARH"/>
<feature type="domain" description="VWFC" evidence="9">
    <location>
        <begin position="1032"/>
        <end position="1092"/>
    </location>
</feature>
<feature type="domain" description="EGF-like" evidence="8">
    <location>
        <begin position="610"/>
        <end position="649"/>
    </location>
</feature>
<evidence type="ECO:0000256" key="7">
    <source>
        <dbReference type="PROSITE-ProRule" id="PRU00076"/>
    </source>
</evidence>
<evidence type="ECO:0000256" key="2">
    <source>
        <dbReference type="ARBA" id="ARBA00022525"/>
    </source>
</evidence>
<dbReference type="PROSITE" id="PS50835">
    <property type="entry name" value="IG_LIKE"/>
    <property type="match status" value="3"/>
</dbReference>
<dbReference type="PROSITE" id="PS01187">
    <property type="entry name" value="EGF_CA"/>
    <property type="match status" value="1"/>
</dbReference>
<dbReference type="SUPFAM" id="SSF48726">
    <property type="entry name" value="Immunoglobulin"/>
    <property type="match status" value="3"/>
</dbReference>
<dbReference type="InParanoid" id="A0A7M7SVG6"/>
<dbReference type="PANTHER" id="PTHR46698:SF6">
    <property type="entry name" value="KIELIN_CHORDIN-LIKE PROTEIN"/>
    <property type="match status" value="1"/>
</dbReference>
<dbReference type="InterPro" id="IPR013783">
    <property type="entry name" value="Ig-like_fold"/>
</dbReference>
<dbReference type="InterPro" id="IPR003598">
    <property type="entry name" value="Ig_sub2"/>
</dbReference>
<feature type="disulfide bond" evidence="7">
    <location>
        <begin position="549"/>
        <end position="559"/>
    </location>
</feature>
<dbReference type="Pfam" id="PF00093">
    <property type="entry name" value="VWC"/>
    <property type="match status" value="9"/>
</dbReference>
<dbReference type="InterPro" id="IPR018097">
    <property type="entry name" value="EGF_Ca-bd_CS"/>
</dbReference>
<sequence>MVGEDIEFLCRTSGTNAPRYPFWRNPNGKVISSNPSIRDHRVYTQRLSDYETKLIIHNFTNDDMGIYRCNGGPLTTTFTIVLAERSCDPPCINGGICNNGVCDCADGFIGGHCELTGCFPMCINGGVCREGLCLCPAGYVGDHCQVLLPVSINIVPSQDSDPRLGGTISYLCSVNDTNLVEPPVWRDLAGVDISYDLGRIRVENPSLGETRLIIYNLQETDTGTYTCAAGPIEGSVYVAVQPLSECLPECINGGQCAGGYCICQQGYQGAFCEIEDTCEPGCLNGGTCDRGLCICPAGIGGVFCQLRLERQCRVPCQNNARCMNGICLCQPGFDGLACQFRKRDCPELCQHGGTCINGTCYCLAGYLGEFCEIRPVECIPSCINGGFCNSGVCICPDGYTGPSCEVAVGSQPQIVVTPFQAQVLALGEDTTISCNVRSRDVDESPRWFTPNGTLINTLENGGTAHKHVRVIDDQNIELVINDFQVQDVGNYSCTAGPLSRTIALMILPILCNFPCLNGGHCQNGVCVCAEDFYGEFCQLSNFTDTYIPCEPACENGATCVQGLCLCPLGYRGDTCSEEMTCDPMCENNAVCVLGYCRCPVGFTGNTCNEDINECEINPTICKHECFNTIGSFYCSCAPGYRLRPDRKCVDIDECEGEHDCEQRCLNTIGSYLCACFEGFILEADGNTCVGPSGCVYENHLYPSGTTWTVDGCTECSCDLGVTTCTDCPTPKFQQCTYQGIEYVHSTNWTSPFDPCDHCNCTDGQVKCMREMCDIQCDYPAPHQTECCHECTDCLYEGNIIRNHLYFSPMNQQCTTCICQDGNVRCSNVSCPEIDCSRPIQGECCLTCEDNCEFQGAEYQDGETFTAASLDCSVCTCKKGVVECRPFDCPPLNCSRNERVQLPGECCPKCISAVPGCVDKYGLLHQYETTWNDPRDTCLTCTCLNTGEVQCAREQCEFNCNNPVHVRGQCCPDCNGCYYNGLGFSYGATFKSAFDKCDSCICLGGDVICEPTSCNVQCSAPYHPPGECCPLCEDCYFLGQIIPDSEYFNPALDSCKTCHCDKGSVQCTEREQCPMLNCPVTTTVAGECCPSCADAFCRSDDGSEHRSGESWISSSDPCQECTCLDTIINCVPIPCLETSNCTHGVQIEGVCCPDCTVCEFEGNLYRNGSSFSPNDDNCRRCDCFNGNVVCEEDSCPPIYCSQTLQAFGQCCPQCAVCTAQDGTIYSHGQTWQDGEDPCTTCRCIDTEIECNTPICPIGDCVDLQFEYGECCASCQGCTYDNTNYTNGQTFSPATHDCMECVCQDDRLNCQPITCPLPNCPAESVVFRDGACCPDCVDYEVSRMTCQIDDVILQSGSSHQPDECSTCLCMAGELLCEAQECMDIGCPQIRQVRPPGSCCPVCKIDACVFDGRLVLDNEVFIPMGDVCTNCTCADGSVRCQSFSCPEPDCPVDDQIQGEGECCKHCAGALQLNKLPCTFQGEAIPSGGSFMIGCQECICEGGNPRCARRECPVLNCLGGDEVQMAPDGCCEECVPKMGSCIVFGDPHYRTFDKVFHDFQGTCTYTLSKDCSTNQFEIIVQNNGKETYAVSWTELVSFKVHNVTIDLLPDFAVRLNKEEITLPYLNEPEFSIQKLGLMVVVHTNIGISLSWDGSHFAEVVADGIWEGLLCGLCGDYNGNPDDEFRASNGTLCGTASEFGNTYLVGDYAECSCQESVEQTPCVRNDNADMEFMAREKCSILKEEPFAAAHELVPPLPFFEACMYDLCACPAQERCLCDVLTAYSHEARKKGIMIDWQRDNYCAISCPEGAVYNECTPSCVQTCSTVNTIEDSLECNQLENCIPGCKCPAGMVLHDFRCIMPEDCPL</sequence>
<dbReference type="PROSITE" id="PS50026">
    <property type="entry name" value="EGF_3"/>
    <property type="match status" value="8"/>
</dbReference>
<feature type="domain" description="VWFC" evidence="9">
    <location>
        <begin position="974"/>
        <end position="1032"/>
    </location>
</feature>
<dbReference type="EnsemblMetazoa" id="XM_030978307">
    <property type="protein sequence ID" value="XP_030834167"/>
    <property type="gene ID" value="LOC763910"/>
</dbReference>
<dbReference type="PROSITE" id="PS00010">
    <property type="entry name" value="ASX_HYDROXYL"/>
    <property type="match status" value="2"/>
</dbReference>
<feature type="domain" description="VWFC" evidence="9">
    <location>
        <begin position="1094"/>
        <end position="1155"/>
    </location>
</feature>
<dbReference type="InterPro" id="IPR000742">
    <property type="entry name" value="EGF"/>
</dbReference>
<dbReference type="InterPro" id="IPR014853">
    <property type="entry name" value="VWF/SSPO/ZAN-like_Cys-rich_dom"/>
</dbReference>
<feature type="domain" description="EGF-like" evidence="8">
    <location>
        <begin position="242"/>
        <end position="273"/>
    </location>
</feature>
<evidence type="ECO:0000256" key="5">
    <source>
        <dbReference type="ARBA" id="ARBA00022737"/>
    </source>
</evidence>
<dbReference type="SMART" id="SM00216">
    <property type="entry name" value="VWD"/>
    <property type="match status" value="1"/>
</dbReference>
<feature type="disulfide bond" evidence="7">
    <location>
        <begin position="118"/>
        <end position="128"/>
    </location>
</feature>
<dbReference type="PROSITE" id="PS00022">
    <property type="entry name" value="EGF_1"/>
    <property type="match status" value="9"/>
</dbReference>
<keyword evidence="13" id="KW-1185">Reference proteome</keyword>
<feature type="disulfide bond" evidence="7">
    <location>
        <begin position="278"/>
        <end position="288"/>
    </location>
</feature>
<dbReference type="PROSITE" id="PS51233">
    <property type="entry name" value="VWFD"/>
    <property type="match status" value="1"/>
</dbReference>
<dbReference type="InterPro" id="IPR001881">
    <property type="entry name" value="EGF-like_Ca-bd_dom"/>
</dbReference>
<dbReference type="SMART" id="SM00408">
    <property type="entry name" value="IGc2"/>
    <property type="match status" value="3"/>
</dbReference>
<dbReference type="InterPro" id="IPR001007">
    <property type="entry name" value="VWF_dom"/>
</dbReference>
<dbReference type="Gene3D" id="6.20.200.20">
    <property type="match status" value="12"/>
</dbReference>
<feature type="domain" description="EGF-like" evidence="8">
    <location>
        <begin position="274"/>
        <end position="305"/>
    </location>
</feature>
<dbReference type="InterPro" id="IPR026823">
    <property type="entry name" value="cEGF"/>
</dbReference>
<dbReference type="Pfam" id="PF00094">
    <property type="entry name" value="VWD"/>
    <property type="match status" value="1"/>
</dbReference>
<comment type="caution">
    <text evidence="7">Lacks conserved residue(s) required for the propagation of feature annotation.</text>
</comment>
<dbReference type="InterPro" id="IPR001846">
    <property type="entry name" value="VWF_type-D"/>
</dbReference>
<dbReference type="InterPro" id="IPR036084">
    <property type="entry name" value="Ser_inhib-like_sf"/>
</dbReference>
<dbReference type="InterPro" id="IPR009030">
    <property type="entry name" value="Growth_fac_rcpt_cys_sf"/>
</dbReference>
<evidence type="ECO:0000313" key="12">
    <source>
        <dbReference type="EnsemblMetazoa" id="XP_030834167"/>
    </source>
</evidence>
<evidence type="ECO:0000259" key="9">
    <source>
        <dbReference type="PROSITE" id="PS50184"/>
    </source>
</evidence>
<keyword evidence="4" id="KW-0732">Signal</keyword>
<keyword evidence="6 7" id="KW-1015">Disulfide bond</keyword>
<feature type="disulfide bond" evidence="7">
    <location>
        <begin position="263"/>
        <end position="272"/>
    </location>
</feature>
<dbReference type="PROSITE" id="PS01186">
    <property type="entry name" value="EGF_2"/>
    <property type="match status" value="9"/>
</dbReference>
<dbReference type="SUPFAM" id="SSF57184">
    <property type="entry name" value="Growth factor receptor domain"/>
    <property type="match status" value="1"/>
</dbReference>
<feature type="disulfide bond" evidence="7">
    <location>
        <begin position="362"/>
        <end position="371"/>
    </location>
</feature>
<evidence type="ECO:0000256" key="3">
    <source>
        <dbReference type="ARBA" id="ARBA00022536"/>
    </source>
</evidence>
<evidence type="ECO:0000259" key="11">
    <source>
        <dbReference type="PROSITE" id="PS51233"/>
    </source>
</evidence>
<feature type="disulfide bond" evidence="7">
    <location>
        <begin position="312"/>
        <end position="322"/>
    </location>
</feature>
<keyword evidence="5" id="KW-0677">Repeat</keyword>
<dbReference type="Gene3D" id="2.60.40.10">
    <property type="entry name" value="Immunoglobulins"/>
    <property type="match status" value="3"/>
</dbReference>
<dbReference type="SUPFAM" id="SSF57567">
    <property type="entry name" value="Serine protease inhibitors"/>
    <property type="match status" value="1"/>
</dbReference>
<dbReference type="SMART" id="SM00179">
    <property type="entry name" value="EGF_CA"/>
    <property type="match status" value="4"/>
</dbReference>
<dbReference type="Gene3D" id="2.10.70.10">
    <property type="entry name" value="Complement Module, domain 1"/>
    <property type="match status" value="2"/>
</dbReference>
<dbReference type="GO" id="GO:0005576">
    <property type="term" value="C:extracellular region"/>
    <property type="evidence" value="ECO:0000318"/>
    <property type="project" value="GO_Central"/>
</dbReference>
<evidence type="ECO:0000256" key="4">
    <source>
        <dbReference type="ARBA" id="ARBA00022729"/>
    </source>
</evidence>
<comment type="subcellular location">
    <subcellularLocation>
        <location evidence="1">Secreted</location>
    </subcellularLocation>
</comment>
<dbReference type="Proteomes" id="UP000007110">
    <property type="component" value="Unassembled WGS sequence"/>
</dbReference>
<feature type="domain" description="EGF-like" evidence="8">
    <location>
        <begin position="374"/>
        <end position="405"/>
    </location>
</feature>
<feature type="disulfide bond" evidence="7">
    <location>
        <begin position="566"/>
        <end position="575"/>
    </location>
</feature>
<dbReference type="PROSITE" id="PS50184">
    <property type="entry name" value="VWFC_2"/>
    <property type="match status" value="13"/>
</dbReference>
<feature type="domain" description="VWFC" evidence="9">
    <location>
        <begin position="1274"/>
        <end position="1335"/>
    </location>
</feature>
<feature type="disulfide bond" evidence="7">
    <location>
        <begin position="295"/>
        <end position="304"/>
    </location>
</feature>
<evidence type="ECO:0000259" key="10">
    <source>
        <dbReference type="PROSITE" id="PS50835"/>
    </source>
</evidence>
<feature type="disulfide bond" evidence="7">
    <location>
        <begin position="378"/>
        <end position="388"/>
    </location>
</feature>
<dbReference type="CDD" id="cd19941">
    <property type="entry name" value="TIL"/>
    <property type="match status" value="1"/>
</dbReference>
<keyword evidence="3 7" id="KW-0245">EGF-like domain</keyword>